<keyword evidence="1" id="KW-0812">Transmembrane</keyword>
<evidence type="ECO:0000256" key="1">
    <source>
        <dbReference type="SAM" id="Phobius"/>
    </source>
</evidence>
<feature type="transmembrane region" description="Helical" evidence="1">
    <location>
        <begin position="110"/>
        <end position="135"/>
    </location>
</feature>
<organism evidence="2">
    <name type="scientific">Angiostrongylus costaricensis</name>
    <name type="common">Nematode worm</name>
    <dbReference type="NCBI Taxonomy" id="334426"/>
    <lineage>
        <taxon>Eukaryota</taxon>
        <taxon>Metazoa</taxon>
        <taxon>Ecdysozoa</taxon>
        <taxon>Nematoda</taxon>
        <taxon>Chromadorea</taxon>
        <taxon>Rhabditida</taxon>
        <taxon>Rhabditina</taxon>
        <taxon>Rhabditomorpha</taxon>
        <taxon>Strongyloidea</taxon>
        <taxon>Metastrongylidae</taxon>
        <taxon>Angiostrongylus</taxon>
    </lineage>
</organism>
<sequence>LGLESVLVLKQENRREEKTFFGSFSVPTTRPFQRQYDTGSIRANILGNGQNLIRTTLVDQKINTVDPSFYDCFYGIANSQSRIVEQCYKDIGCCQFGCCENDDWHVKYGWAVALIVIFCILVIIAFLIWLVVWLINRSKDKRQKQEIMYEQTRFPTVSSLIRSNQL</sequence>
<proteinExistence type="predicted"/>
<keyword evidence="1" id="KW-1133">Transmembrane helix</keyword>
<accession>A0A0R3PQ73</accession>
<reference evidence="2" key="1">
    <citation type="submission" date="2017-02" db="UniProtKB">
        <authorList>
            <consortium name="WormBaseParasite"/>
        </authorList>
    </citation>
    <scope>IDENTIFICATION</scope>
</reference>
<dbReference type="OMA" id="CSDGCCK"/>
<name>A0A0R3PQ73_ANGCS</name>
<protein>
    <submittedName>
        <fullName evidence="2">CX domain-containing protein</fullName>
    </submittedName>
</protein>
<keyword evidence="1" id="KW-0472">Membrane</keyword>
<dbReference type="AlphaFoldDB" id="A0A0R3PQ73"/>
<evidence type="ECO:0000313" key="2">
    <source>
        <dbReference type="WBParaSite" id="ACOC_0000745201-mRNA-1"/>
    </source>
</evidence>
<dbReference type="WBParaSite" id="ACOC_0000745201-mRNA-1">
    <property type="protein sequence ID" value="ACOC_0000745201-mRNA-1"/>
    <property type="gene ID" value="ACOC_0000745201"/>
</dbReference>